<evidence type="ECO:0000256" key="3">
    <source>
        <dbReference type="ARBA" id="ARBA00022452"/>
    </source>
</evidence>
<evidence type="ECO:0000259" key="9">
    <source>
        <dbReference type="Pfam" id="PF07715"/>
    </source>
</evidence>
<comment type="caution">
    <text evidence="10">The sequence shown here is derived from an EMBL/GenBank/DDBJ whole genome shotgun (WGS) entry which is preliminary data.</text>
</comment>
<evidence type="ECO:0000256" key="8">
    <source>
        <dbReference type="SAM" id="SignalP"/>
    </source>
</evidence>
<dbReference type="Gene3D" id="2.40.170.20">
    <property type="entry name" value="TonB-dependent receptor, beta-barrel domain"/>
    <property type="match status" value="1"/>
</dbReference>
<dbReference type="InterPro" id="IPR012910">
    <property type="entry name" value="Plug_dom"/>
</dbReference>
<evidence type="ECO:0000256" key="5">
    <source>
        <dbReference type="ARBA" id="ARBA00023136"/>
    </source>
</evidence>
<feature type="domain" description="TonB-dependent receptor plug" evidence="9">
    <location>
        <begin position="142"/>
        <end position="246"/>
    </location>
</feature>
<comment type="subcellular location">
    <subcellularLocation>
        <location evidence="1 7">Cell outer membrane</location>
        <topology evidence="1 7">Multi-pass membrane protein</topology>
    </subcellularLocation>
</comment>
<protein>
    <submittedName>
        <fullName evidence="10">TonB-linked SusC/RagA family outer membrane protein</fullName>
    </submittedName>
</protein>
<dbReference type="Gene3D" id="2.60.40.1120">
    <property type="entry name" value="Carboxypeptidase-like, regulatory domain"/>
    <property type="match status" value="1"/>
</dbReference>
<name>A0ABR6KHX0_9BACT</name>
<dbReference type="RefSeq" id="WP_229800966.1">
    <property type="nucleotide sequence ID" value="NZ_BMPB01000003.1"/>
</dbReference>
<accession>A0ABR6KHX0</accession>
<evidence type="ECO:0000313" key="10">
    <source>
        <dbReference type="EMBL" id="MBB4621097.1"/>
    </source>
</evidence>
<evidence type="ECO:0000256" key="1">
    <source>
        <dbReference type="ARBA" id="ARBA00004571"/>
    </source>
</evidence>
<keyword evidence="6 7" id="KW-0998">Cell outer membrane</keyword>
<keyword evidence="2 7" id="KW-0813">Transport</keyword>
<dbReference type="Pfam" id="PF07715">
    <property type="entry name" value="Plug"/>
    <property type="match status" value="1"/>
</dbReference>
<keyword evidence="5 7" id="KW-0472">Membrane</keyword>
<dbReference type="InterPro" id="IPR023997">
    <property type="entry name" value="TonB-dep_OMP_SusC/RagA_CS"/>
</dbReference>
<evidence type="ECO:0000256" key="6">
    <source>
        <dbReference type="ARBA" id="ARBA00023237"/>
    </source>
</evidence>
<evidence type="ECO:0000256" key="4">
    <source>
        <dbReference type="ARBA" id="ARBA00022692"/>
    </source>
</evidence>
<evidence type="ECO:0000256" key="2">
    <source>
        <dbReference type="ARBA" id="ARBA00022448"/>
    </source>
</evidence>
<feature type="chain" id="PRO_5046894339" evidence="8">
    <location>
        <begin position="28"/>
        <end position="1040"/>
    </location>
</feature>
<sequence length="1040" mass="113526">MNKSGYSNLCIKTVLLSVFLSSGYAISDVRAEAHTTTDIGDISAEVKKKITGTVLDKDGEPVIGANVVEKGTTNGTITGIDGTFSLSVPENSTLNISYIGYLPEEVKVGSQSQLFIRLKEDTQALDEVIVIGYGTAKRKDFTGSVASVKLENSPIALATNLNALESLKGNVSGLDIGFTNSAGGTPSMQVRGQNSISGSNDPLIVVDGVIFMGNINDINPNDIASYDVLKDATSAAAYGSRSANGVIIITTKKGKTGKPVIHFNASGSMQTWHLKPSLMNGEQWLNAVAAANGYSDYSFLTPQEELNMKSGNEINWLDEISRTGWIQDYQAAISGAGEKMNYYLSAAYTKNEGVIKGDDFNRVSVLAKVNTDITSWLQIGLDAAYTRSDYSGLAASVGSATILSPYGMMYRPNGLLEATPDGTRGHGNPLWGIYDEAKKENVDYRDNLRANAYAVVKCPWISGLSYRFNFAGNLNYRKAGDFTHESAFVPNGTYDDDNRYSVATQNSYLSSAGGNITNERTTSHVIDNILNYNQTFGKHNIDLTAVATRDYKKYEYQNLSGSDFAANGNTVLGLNGIHYATTQKISLNNWKQTNIGYFGRASYSFSDTYYLTASYRRDGSSVFGVNNKWGNFGAVGAAWRITNETFMKKADFLNDIKLKLSWGKNGNQGLSQYSTLSKVSNGQSGGIYYPFDNSGKPSYGINQSSIGNADLGWETTEAWNVGFESAWLDSRLFVDLDVYFSKTYDQIFSRTIPVMTGFSSMYSSMGEVKNRGVEATIRSINIQNKEWTWSSSLTFWLNRNKLIHLYGEDLDGDGKEDDDIGNGLFIGESIHSIFGYEQNGIVQTGDTEYMEANGVSAGTPKYVDRNGDGEINAKDRTILGNTDPNFKLNLSNTVQYKNWELYVMIAGVFGGNGYFRKGNTNAYITSGDRSQFASNGLYVPYWSEANPSNEYPSASFTGDGYFLGLQSRAYVRLQDVTLSYTFDQPWVKNAGINNFKLFLTGKNLATITGWKGGDPESGSTALSGTYPIMTSVSLGLNLSF</sequence>
<dbReference type="SUPFAM" id="SSF49464">
    <property type="entry name" value="Carboxypeptidase regulatory domain-like"/>
    <property type="match status" value="1"/>
</dbReference>
<keyword evidence="8" id="KW-0732">Signal</keyword>
<comment type="similarity">
    <text evidence="7">Belongs to the TonB-dependent receptor family.</text>
</comment>
<dbReference type="InterPro" id="IPR036942">
    <property type="entry name" value="Beta-barrel_TonB_sf"/>
</dbReference>
<feature type="signal peptide" evidence="8">
    <location>
        <begin position="1"/>
        <end position="27"/>
    </location>
</feature>
<organism evidence="10 11">
    <name type="scientific">Parabacteroides faecis</name>
    <dbReference type="NCBI Taxonomy" id="1217282"/>
    <lineage>
        <taxon>Bacteria</taxon>
        <taxon>Pseudomonadati</taxon>
        <taxon>Bacteroidota</taxon>
        <taxon>Bacteroidia</taxon>
        <taxon>Bacteroidales</taxon>
        <taxon>Tannerellaceae</taxon>
        <taxon>Parabacteroides</taxon>
    </lineage>
</organism>
<dbReference type="InterPro" id="IPR023996">
    <property type="entry name" value="TonB-dep_OMP_SusC/RagA"/>
</dbReference>
<dbReference type="InterPro" id="IPR037066">
    <property type="entry name" value="Plug_dom_sf"/>
</dbReference>
<dbReference type="NCBIfam" id="TIGR04057">
    <property type="entry name" value="SusC_RagA_signa"/>
    <property type="match status" value="1"/>
</dbReference>
<dbReference type="NCBIfam" id="TIGR04056">
    <property type="entry name" value="OMP_RagA_SusC"/>
    <property type="match status" value="1"/>
</dbReference>
<dbReference type="InterPro" id="IPR008969">
    <property type="entry name" value="CarboxyPept-like_regulatory"/>
</dbReference>
<evidence type="ECO:0000313" key="11">
    <source>
        <dbReference type="Proteomes" id="UP000533637"/>
    </source>
</evidence>
<dbReference type="Gene3D" id="2.170.130.10">
    <property type="entry name" value="TonB-dependent receptor, plug domain"/>
    <property type="match status" value="1"/>
</dbReference>
<keyword evidence="11" id="KW-1185">Reference proteome</keyword>
<dbReference type="Proteomes" id="UP000533637">
    <property type="component" value="Unassembled WGS sequence"/>
</dbReference>
<dbReference type="SUPFAM" id="SSF56935">
    <property type="entry name" value="Porins"/>
    <property type="match status" value="1"/>
</dbReference>
<dbReference type="PROSITE" id="PS52016">
    <property type="entry name" value="TONB_DEPENDENT_REC_3"/>
    <property type="match status" value="1"/>
</dbReference>
<keyword evidence="4 7" id="KW-0812">Transmembrane</keyword>
<evidence type="ECO:0000256" key="7">
    <source>
        <dbReference type="PROSITE-ProRule" id="PRU01360"/>
    </source>
</evidence>
<dbReference type="EMBL" id="JACHOC010000002">
    <property type="protein sequence ID" value="MBB4621097.1"/>
    <property type="molecule type" value="Genomic_DNA"/>
</dbReference>
<reference evidence="10 11" key="1">
    <citation type="submission" date="2020-08" db="EMBL/GenBank/DDBJ databases">
        <title>Genomic Encyclopedia of Type Strains, Phase IV (KMG-IV): sequencing the most valuable type-strain genomes for metagenomic binning, comparative biology and taxonomic classification.</title>
        <authorList>
            <person name="Goeker M."/>
        </authorList>
    </citation>
    <scope>NUCLEOTIDE SEQUENCE [LARGE SCALE GENOMIC DNA]</scope>
    <source>
        <strain evidence="10 11">DSM 102983</strain>
    </source>
</reference>
<dbReference type="Pfam" id="PF13715">
    <property type="entry name" value="CarbopepD_reg_2"/>
    <property type="match status" value="1"/>
</dbReference>
<proteinExistence type="inferred from homology"/>
<gene>
    <name evidence="10" type="ORF">GGQ57_000991</name>
</gene>
<dbReference type="InterPro" id="IPR039426">
    <property type="entry name" value="TonB-dep_rcpt-like"/>
</dbReference>
<keyword evidence="3 7" id="KW-1134">Transmembrane beta strand</keyword>